<protein>
    <recommendedName>
        <fullName evidence="3">Reverse transcriptase domain-containing protein</fullName>
    </recommendedName>
</protein>
<dbReference type="GO" id="GO:0005525">
    <property type="term" value="F:GTP binding"/>
    <property type="evidence" value="ECO:0007669"/>
    <property type="project" value="InterPro"/>
</dbReference>
<evidence type="ECO:0000256" key="1">
    <source>
        <dbReference type="SAM" id="MobiDB-lite"/>
    </source>
</evidence>
<dbReference type="Pfam" id="PF00071">
    <property type="entry name" value="Ras"/>
    <property type="match status" value="1"/>
</dbReference>
<dbReference type="GO" id="GO:0003924">
    <property type="term" value="F:GTPase activity"/>
    <property type="evidence" value="ECO:0007669"/>
    <property type="project" value="InterPro"/>
</dbReference>
<dbReference type="InterPro" id="IPR027417">
    <property type="entry name" value="P-loop_NTPase"/>
</dbReference>
<dbReference type="Gene3D" id="3.40.50.300">
    <property type="entry name" value="P-loop containing nucleotide triphosphate hydrolases"/>
    <property type="match status" value="1"/>
</dbReference>
<reference evidence="2" key="1">
    <citation type="submission" date="2020-11" db="EMBL/GenBank/DDBJ databases">
        <authorList>
            <person name="Tran Van P."/>
        </authorList>
    </citation>
    <scope>NUCLEOTIDE SEQUENCE</scope>
</reference>
<name>A0A7R9FY63_TIMSH</name>
<gene>
    <name evidence="2" type="ORF">TSIB3V08_LOCUS4001</name>
</gene>
<evidence type="ECO:0000313" key="2">
    <source>
        <dbReference type="EMBL" id="CAD7259803.1"/>
    </source>
</evidence>
<dbReference type="SUPFAM" id="SSF52540">
    <property type="entry name" value="P-loop containing nucleoside triphosphate hydrolases"/>
    <property type="match status" value="1"/>
</dbReference>
<proteinExistence type="predicted"/>
<dbReference type="EMBL" id="OC001393">
    <property type="protein sequence ID" value="CAD7259803.1"/>
    <property type="molecule type" value="Genomic_DNA"/>
</dbReference>
<dbReference type="InterPro" id="IPR001806">
    <property type="entry name" value="Small_GTPase"/>
</dbReference>
<dbReference type="AlphaFoldDB" id="A0A7R9FY63"/>
<sequence length="601" mass="66235">MHSYADTCGLKPGESLTTSIALRARAAKQRTNDAAQSTSNRHKYKGYAPQTPRCKLVVCTNAVHLRPVRRPCAELEYSWSTPSLVGVKAVSQLPCPCSRYHNSSHGEGGQRCSRLLIEQFIMRNDIDGYADQKPTTFCLTRRLRRGFNSSRGLARISAHPPQGDTRTASSYQGRSMAATVHCPSTQTGLPDRPLQLHEDVTKLGILSNQALFLEVELRNHDAPILARDVMLCRHSCLVYLCDPSPPPEQTVRVTMAPHRSPSPSGRDDTRQPARHGVTGTSSSSGGYNFKVVLLGEGCVGKTSVILRYVEDKFNDKHITTLQKLKVELYLSLGLFNLRRPIFMVMVMLHLDSSKGLLSSAKNDQISLFQYADDTAVLATSPDAAVIWAKLTMALRGIIAYLGSKSLAVNGTKTSVILFTRRRPGPLQPLRVAGEAVQWSQTVKYLGVTLDRRCNWDSNLRASAGRARGVMLGLAPLLRPASPLNHGHKVRLFQACIMSLLLYAAPAWAYLPRYRFSPLRAVYHLCLRLMLGLPPRTHTRVLLDLSGLRPLDVIIRGLAVNFFSRAQASPNAIVRGIGDYDPPALIHRRIRDGVVGPPAGYG</sequence>
<accession>A0A7R9FY63</accession>
<organism evidence="2">
    <name type="scientific">Timema shepardi</name>
    <name type="common">Walking stick</name>
    <dbReference type="NCBI Taxonomy" id="629360"/>
    <lineage>
        <taxon>Eukaryota</taxon>
        <taxon>Metazoa</taxon>
        <taxon>Ecdysozoa</taxon>
        <taxon>Arthropoda</taxon>
        <taxon>Hexapoda</taxon>
        <taxon>Insecta</taxon>
        <taxon>Pterygota</taxon>
        <taxon>Neoptera</taxon>
        <taxon>Polyneoptera</taxon>
        <taxon>Phasmatodea</taxon>
        <taxon>Timematodea</taxon>
        <taxon>Timematoidea</taxon>
        <taxon>Timematidae</taxon>
        <taxon>Timema</taxon>
    </lineage>
</organism>
<feature type="region of interest" description="Disordered" evidence="1">
    <location>
        <begin position="27"/>
        <end position="46"/>
    </location>
</feature>
<feature type="region of interest" description="Disordered" evidence="1">
    <location>
        <begin position="249"/>
        <end position="283"/>
    </location>
</feature>
<evidence type="ECO:0008006" key="3">
    <source>
        <dbReference type="Google" id="ProtNLM"/>
    </source>
</evidence>